<feature type="transmembrane region" description="Helical" evidence="7">
    <location>
        <begin position="316"/>
        <end position="338"/>
    </location>
</feature>
<dbReference type="OrthoDB" id="9775268at2"/>
<dbReference type="InterPro" id="IPR036259">
    <property type="entry name" value="MFS_trans_sf"/>
</dbReference>
<feature type="transmembrane region" description="Helical" evidence="7">
    <location>
        <begin position="161"/>
        <end position="194"/>
    </location>
</feature>
<proteinExistence type="predicted"/>
<feature type="transmembrane region" description="Helical" evidence="7">
    <location>
        <begin position="379"/>
        <end position="399"/>
    </location>
</feature>
<evidence type="ECO:0000256" key="4">
    <source>
        <dbReference type="ARBA" id="ARBA00022692"/>
    </source>
</evidence>
<keyword evidence="3" id="KW-1003">Cell membrane</keyword>
<feature type="transmembrane region" description="Helical" evidence="7">
    <location>
        <begin position="228"/>
        <end position="249"/>
    </location>
</feature>
<keyword evidence="2" id="KW-0813">Transport</keyword>
<keyword evidence="5 7" id="KW-1133">Transmembrane helix</keyword>
<accession>A0A4R5W3L9</accession>
<dbReference type="AlphaFoldDB" id="A0A4R5W3L9"/>
<dbReference type="GO" id="GO:0005886">
    <property type="term" value="C:plasma membrane"/>
    <property type="evidence" value="ECO:0007669"/>
    <property type="project" value="UniProtKB-SubCell"/>
</dbReference>
<dbReference type="Gene3D" id="1.20.1250.20">
    <property type="entry name" value="MFS general substrate transporter like domains"/>
    <property type="match status" value="1"/>
</dbReference>
<evidence type="ECO:0000256" key="7">
    <source>
        <dbReference type="SAM" id="Phobius"/>
    </source>
</evidence>
<dbReference type="PANTHER" id="PTHR23513">
    <property type="entry name" value="INTEGRAL MEMBRANE EFFLUX PROTEIN-RELATED"/>
    <property type="match status" value="1"/>
</dbReference>
<feature type="transmembrane region" description="Helical" evidence="7">
    <location>
        <begin position="20"/>
        <end position="38"/>
    </location>
</feature>
<sequence>MPTSRFRNTFRSLRTYNYRIWCMGALVSNVGTWMQRIAQDWLVMSQLTNHSGAAVGVVMALQFGPPIVLMSVAGRLADQYDRRKLLIITQSALGLTALALGLLVLSGHVALWHVYAFAGIMGCITAFDSPARQTFLAELVGDDDLPNAVALNSSLFNSAQLIGPAIGGVLISLIGVGWVFVLNAASFIGVIASLTQMRTSELRQKSSKLNSSGGFFAGLSYIRTKPELIMALLMLFILGTYGLNFPVFISTMSITTFHGGAHLYGMLSSMMAIGSVMGALHVAGKSAPSLSFLTLSAFGFGVVAALAAVMPNAMLFGAFLVALGLTTQMFTTTANSFVQLSTDPAMRGRVMAIYMGIFLGCTPLGAPLVGWVADAFGPRWALGVGAAAGFITAAIGALYKYKVRQAKERLAD</sequence>
<keyword evidence="6 7" id="KW-0472">Membrane</keyword>
<evidence type="ECO:0000313" key="8">
    <source>
        <dbReference type="EMBL" id="TDK66028.1"/>
    </source>
</evidence>
<comment type="caution">
    <text evidence="8">The sequence shown here is derived from an EMBL/GenBank/DDBJ whole genome shotgun (WGS) entry which is preliminary data.</text>
</comment>
<keyword evidence="4 7" id="KW-0812">Transmembrane</keyword>
<evidence type="ECO:0000256" key="2">
    <source>
        <dbReference type="ARBA" id="ARBA00022448"/>
    </source>
</evidence>
<dbReference type="RefSeq" id="WP_133328213.1">
    <property type="nucleotide sequence ID" value="NZ_SMYL01000004.1"/>
</dbReference>
<dbReference type="PANTHER" id="PTHR23513:SF11">
    <property type="entry name" value="STAPHYLOFERRIN A TRANSPORTER"/>
    <property type="match status" value="1"/>
</dbReference>
<dbReference type="SUPFAM" id="SSF103473">
    <property type="entry name" value="MFS general substrate transporter"/>
    <property type="match status" value="1"/>
</dbReference>
<evidence type="ECO:0000256" key="1">
    <source>
        <dbReference type="ARBA" id="ARBA00004651"/>
    </source>
</evidence>
<name>A0A4R5W3L9_9BURK</name>
<feature type="transmembrane region" description="Helical" evidence="7">
    <location>
        <begin position="261"/>
        <end position="283"/>
    </location>
</feature>
<protein>
    <submittedName>
        <fullName evidence="8">MFS transporter</fullName>
    </submittedName>
</protein>
<evidence type="ECO:0000256" key="3">
    <source>
        <dbReference type="ARBA" id="ARBA00022475"/>
    </source>
</evidence>
<evidence type="ECO:0000256" key="6">
    <source>
        <dbReference type="ARBA" id="ARBA00023136"/>
    </source>
</evidence>
<feature type="transmembrane region" description="Helical" evidence="7">
    <location>
        <begin position="50"/>
        <end position="73"/>
    </location>
</feature>
<dbReference type="Pfam" id="PF05977">
    <property type="entry name" value="MFS_3"/>
    <property type="match status" value="1"/>
</dbReference>
<evidence type="ECO:0000313" key="9">
    <source>
        <dbReference type="Proteomes" id="UP000294829"/>
    </source>
</evidence>
<dbReference type="EMBL" id="SMYL01000004">
    <property type="protein sequence ID" value="TDK66028.1"/>
    <property type="molecule type" value="Genomic_DNA"/>
</dbReference>
<comment type="subcellular location">
    <subcellularLocation>
        <location evidence="1">Cell membrane</location>
        <topology evidence="1">Multi-pass membrane protein</topology>
    </subcellularLocation>
</comment>
<reference evidence="8 9" key="1">
    <citation type="submission" date="2019-03" db="EMBL/GenBank/DDBJ databases">
        <title>Sapientia aquatica gen. nov., sp. nov., isolated from a crater lake.</title>
        <authorList>
            <person name="Felfoldi T."/>
            <person name="Szabo A."/>
            <person name="Toth E."/>
            <person name="Schumann P."/>
            <person name="Keki Z."/>
            <person name="Marialigeti K."/>
            <person name="Mathe I."/>
        </authorList>
    </citation>
    <scope>NUCLEOTIDE SEQUENCE [LARGE SCALE GENOMIC DNA]</scope>
    <source>
        <strain evidence="8 9">SA-152</strain>
    </source>
</reference>
<dbReference type="Proteomes" id="UP000294829">
    <property type="component" value="Unassembled WGS sequence"/>
</dbReference>
<dbReference type="CDD" id="cd06173">
    <property type="entry name" value="MFS_MefA_like"/>
    <property type="match status" value="1"/>
</dbReference>
<dbReference type="InterPro" id="IPR010290">
    <property type="entry name" value="TM_effector"/>
</dbReference>
<gene>
    <name evidence="8" type="ORF">E2I14_10575</name>
</gene>
<feature type="transmembrane region" description="Helical" evidence="7">
    <location>
        <begin position="290"/>
        <end position="310"/>
    </location>
</feature>
<evidence type="ECO:0000256" key="5">
    <source>
        <dbReference type="ARBA" id="ARBA00022989"/>
    </source>
</evidence>
<keyword evidence="9" id="KW-1185">Reference proteome</keyword>
<feature type="transmembrane region" description="Helical" evidence="7">
    <location>
        <begin position="350"/>
        <end position="373"/>
    </location>
</feature>
<organism evidence="8 9">
    <name type="scientific">Sapientia aquatica</name>
    <dbReference type="NCBI Taxonomy" id="1549640"/>
    <lineage>
        <taxon>Bacteria</taxon>
        <taxon>Pseudomonadati</taxon>
        <taxon>Pseudomonadota</taxon>
        <taxon>Betaproteobacteria</taxon>
        <taxon>Burkholderiales</taxon>
        <taxon>Oxalobacteraceae</taxon>
        <taxon>Sapientia</taxon>
    </lineage>
</organism>